<accession>A0A0D7BCV3</accession>
<dbReference type="PANTHER" id="PTHR47064">
    <property type="entry name" value="PUTATIVE (AFU_ORTHOLOGUE AFUA_1G08990)-RELATED"/>
    <property type="match status" value="1"/>
</dbReference>
<reference evidence="2 3" key="1">
    <citation type="journal article" date="2015" name="Fungal Genet. Biol.">
        <title>Evolution of novel wood decay mechanisms in Agaricales revealed by the genome sequences of Fistulina hepatica and Cylindrobasidium torrendii.</title>
        <authorList>
            <person name="Floudas D."/>
            <person name="Held B.W."/>
            <person name="Riley R."/>
            <person name="Nagy L.G."/>
            <person name="Koehler G."/>
            <person name="Ransdell A.S."/>
            <person name="Younus H."/>
            <person name="Chow J."/>
            <person name="Chiniquy J."/>
            <person name="Lipzen A."/>
            <person name="Tritt A."/>
            <person name="Sun H."/>
            <person name="Haridas S."/>
            <person name="LaButti K."/>
            <person name="Ohm R.A."/>
            <person name="Kues U."/>
            <person name="Blanchette R.A."/>
            <person name="Grigoriev I.V."/>
            <person name="Minto R.E."/>
            <person name="Hibbett D.S."/>
        </authorList>
    </citation>
    <scope>NUCLEOTIDE SEQUENCE [LARGE SCALE GENOMIC DNA]</scope>
    <source>
        <strain evidence="2 3">FP15055 ss-10</strain>
    </source>
</reference>
<dbReference type="STRING" id="1314674.A0A0D7BCV3"/>
<evidence type="ECO:0000259" key="1">
    <source>
        <dbReference type="Pfam" id="PF08450"/>
    </source>
</evidence>
<dbReference type="InterPro" id="IPR052988">
    <property type="entry name" value="Oryzine_lactonohydrolase"/>
</dbReference>
<dbReference type="Pfam" id="PF08450">
    <property type="entry name" value="SGL"/>
    <property type="match status" value="1"/>
</dbReference>
<dbReference type="GO" id="GO:0016787">
    <property type="term" value="F:hydrolase activity"/>
    <property type="evidence" value="ECO:0007669"/>
    <property type="project" value="UniProtKB-KW"/>
</dbReference>
<evidence type="ECO:0000313" key="3">
    <source>
        <dbReference type="Proteomes" id="UP000054007"/>
    </source>
</evidence>
<dbReference type="PANTHER" id="PTHR47064:SF2">
    <property type="entry name" value="SMP-30_GLUCONOLACTONASE_LRE-LIKE REGION DOMAIN-CONTAINING PROTEIN-RELATED"/>
    <property type="match status" value="1"/>
</dbReference>
<proteinExistence type="predicted"/>
<keyword evidence="3" id="KW-1185">Reference proteome</keyword>
<dbReference type="AlphaFoldDB" id="A0A0D7BCV3"/>
<dbReference type="OrthoDB" id="423498at2759"/>
<dbReference type="InterPro" id="IPR011042">
    <property type="entry name" value="6-blade_b-propeller_TolB-like"/>
</dbReference>
<evidence type="ECO:0000313" key="2">
    <source>
        <dbReference type="EMBL" id="KIY68347.1"/>
    </source>
</evidence>
<gene>
    <name evidence="2" type="ORF">CYLTODRAFT_443390</name>
</gene>
<feature type="domain" description="SMP-30/Gluconolactonase/LRE-like region" evidence="1">
    <location>
        <begin position="110"/>
        <end position="392"/>
    </location>
</feature>
<dbReference type="Proteomes" id="UP000054007">
    <property type="component" value="Unassembled WGS sequence"/>
</dbReference>
<organism evidence="2 3">
    <name type="scientific">Cylindrobasidium torrendii FP15055 ss-10</name>
    <dbReference type="NCBI Taxonomy" id="1314674"/>
    <lineage>
        <taxon>Eukaryota</taxon>
        <taxon>Fungi</taxon>
        <taxon>Dikarya</taxon>
        <taxon>Basidiomycota</taxon>
        <taxon>Agaricomycotina</taxon>
        <taxon>Agaricomycetes</taxon>
        <taxon>Agaricomycetidae</taxon>
        <taxon>Agaricales</taxon>
        <taxon>Marasmiineae</taxon>
        <taxon>Physalacriaceae</taxon>
        <taxon>Cylindrobasidium</taxon>
    </lineage>
</organism>
<name>A0A0D7BCV3_9AGAR</name>
<keyword evidence="2" id="KW-0378">Hydrolase</keyword>
<dbReference type="EMBL" id="KN880504">
    <property type="protein sequence ID" value="KIY68347.1"/>
    <property type="molecule type" value="Genomic_DNA"/>
</dbReference>
<protein>
    <submittedName>
        <fullName evidence="2">D-lactonohydrolase-like protein</fullName>
    </submittedName>
</protein>
<sequence>MVKFSVGSVVASLSAFGYALPESAMPRAASEARSYEDNPQVAIIDPKSFNVLAPNGGNASFRADQSVLWDPTNTSAPFFQVFDAEFYDILGDDPWIHEVSSDPSFAFAHEAPVWVPETDEIWFSSNAGGRLGRSDLNNNNQIAKISVKDVEAAMGGTPQDVNVSHPNVPLPDFVQMTNGATGPYFGNILVMNQGRGGLPANIALVNPQEPYNATVILDNFYGRQFNSLNDAKIHHPSGNIFFADVPYGFYQNFKPAPGLPNQVYAFDPSTGSVRVVADQLSKPNGLAFSPDYKIAYIADTGLYGGLFPNNQTLPATVYAYDVTDDLFFVNRRVFAYADTGASDGLNVDNNGYVYGGCGDGVHVWNPKGKLVGKFFTGASSANFAWAGKGKLFILQETKIFLASIASEGMNLVYH</sequence>
<dbReference type="Gene3D" id="2.120.10.30">
    <property type="entry name" value="TolB, C-terminal domain"/>
    <property type="match status" value="1"/>
</dbReference>
<dbReference type="InterPro" id="IPR013658">
    <property type="entry name" value="SGL"/>
</dbReference>
<dbReference type="SUPFAM" id="SSF63829">
    <property type="entry name" value="Calcium-dependent phosphotriesterase"/>
    <property type="match status" value="1"/>
</dbReference>